<dbReference type="Proteomes" id="UP001597114">
    <property type="component" value="Unassembled WGS sequence"/>
</dbReference>
<protein>
    <submittedName>
        <fullName evidence="2">SHOCT domain-containing protein</fullName>
    </submittedName>
</protein>
<name>A0ABW4ESQ0_9PSEU</name>
<gene>
    <name evidence="2" type="ORF">ACFSJD_07755</name>
</gene>
<evidence type="ECO:0000313" key="2">
    <source>
        <dbReference type="EMBL" id="MFD1517375.1"/>
    </source>
</evidence>
<accession>A0ABW4ESQ0</accession>
<proteinExistence type="predicted"/>
<evidence type="ECO:0000313" key="3">
    <source>
        <dbReference type="Proteomes" id="UP001597114"/>
    </source>
</evidence>
<dbReference type="EMBL" id="JBHUCO010000008">
    <property type="protein sequence ID" value="MFD1517375.1"/>
    <property type="molecule type" value="Genomic_DNA"/>
</dbReference>
<keyword evidence="3" id="KW-1185">Reference proteome</keyword>
<comment type="caution">
    <text evidence="2">The sequence shown here is derived from an EMBL/GenBank/DDBJ whole genome shotgun (WGS) entry which is preliminary data.</text>
</comment>
<keyword evidence="1" id="KW-1133">Transmembrane helix</keyword>
<keyword evidence="1" id="KW-0812">Transmembrane</keyword>
<keyword evidence="1" id="KW-0472">Membrane</keyword>
<dbReference type="RefSeq" id="WP_344722704.1">
    <property type="nucleotide sequence ID" value="NZ_BAAAUS010000013.1"/>
</dbReference>
<organism evidence="2 3">
    <name type="scientific">Pseudonocardia yunnanensis</name>
    <dbReference type="NCBI Taxonomy" id="58107"/>
    <lineage>
        <taxon>Bacteria</taxon>
        <taxon>Bacillati</taxon>
        <taxon>Actinomycetota</taxon>
        <taxon>Actinomycetes</taxon>
        <taxon>Pseudonocardiales</taxon>
        <taxon>Pseudonocardiaceae</taxon>
        <taxon>Pseudonocardia</taxon>
    </lineage>
</organism>
<feature type="transmembrane region" description="Helical" evidence="1">
    <location>
        <begin position="12"/>
        <end position="36"/>
    </location>
</feature>
<sequence>MMYWWGSDMTGWAWLAVTVTVILFWALVIAGVAALIRYVRGTDDATSVPSRPTPEQLLAERYACGEIDETEYRRALDNLKAVDAGRDSASRQ</sequence>
<reference evidence="3" key="1">
    <citation type="journal article" date="2019" name="Int. J. Syst. Evol. Microbiol.">
        <title>The Global Catalogue of Microorganisms (GCM) 10K type strain sequencing project: providing services to taxonomists for standard genome sequencing and annotation.</title>
        <authorList>
            <consortium name="The Broad Institute Genomics Platform"/>
            <consortium name="The Broad Institute Genome Sequencing Center for Infectious Disease"/>
            <person name="Wu L."/>
            <person name="Ma J."/>
        </authorList>
    </citation>
    <scope>NUCLEOTIDE SEQUENCE [LARGE SCALE GENOMIC DNA]</scope>
    <source>
        <strain evidence="3">CCM 7043</strain>
    </source>
</reference>
<evidence type="ECO:0000256" key="1">
    <source>
        <dbReference type="SAM" id="Phobius"/>
    </source>
</evidence>